<dbReference type="InterPro" id="IPR000673">
    <property type="entry name" value="Sig_transdc_resp-reg_Me-estase"/>
</dbReference>
<dbReference type="PRINTS" id="PR00996">
    <property type="entry name" value="CHERMTFRASE"/>
</dbReference>
<dbReference type="InterPro" id="IPR000780">
    <property type="entry name" value="CheR_MeTrfase"/>
</dbReference>
<evidence type="ECO:0000259" key="8">
    <source>
        <dbReference type="PROSITE" id="PS50122"/>
    </source>
</evidence>
<dbReference type="GO" id="GO:0000156">
    <property type="term" value="F:phosphorelay response regulator activity"/>
    <property type="evidence" value="ECO:0007669"/>
    <property type="project" value="InterPro"/>
</dbReference>
<dbReference type="Proteomes" id="UP000326725">
    <property type="component" value="Unassembled WGS sequence"/>
</dbReference>
<dbReference type="Pfam" id="PF03705">
    <property type="entry name" value="CheR_N"/>
    <property type="match status" value="1"/>
</dbReference>
<reference evidence="10 11" key="1">
    <citation type="submission" date="2019-09" db="EMBL/GenBank/DDBJ databases">
        <authorList>
            <person name="Criscuolo A."/>
        </authorList>
    </citation>
    <scope>NUCLEOTIDE SEQUENCE [LARGE SCALE GENOMIC DNA]</scope>
    <source>
        <strain evidence="11">3(2)</strain>
    </source>
</reference>
<keyword evidence="5" id="KW-0949">S-adenosyl-L-methionine</keyword>
<evidence type="ECO:0000256" key="5">
    <source>
        <dbReference type="ARBA" id="ARBA00022691"/>
    </source>
</evidence>
<keyword evidence="6" id="KW-0378">Hydrolase</keyword>
<dbReference type="RefSeq" id="WP_151443563.1">
    <property type="nucleotide sequence ID" value="NZ_CABVOU010000033.1"/>
</dbReference>
<sequence>MSSSNAHSPTDALSIVGIGGSAGSLQPLRSFVANLPPDTGAAYVIATHHPSGEHSHLPEILGPQTAMPVQMVEEGETLLPNRVYVALPSDGWIFYRGQLVRSRKTQEHPVSHLPAAGRRPGPLHSIDAFFRSLADEAGHRALAIVLSGTGSDGTLGIQAVKSLAGMVMAQDPDTAEFGDMPANAIATGQVDYVLPPGDMPATLTGYLRSQHHRQAALPGHQPSIPPGLMSQILNRVRHRTGHDFSGYKASTLTRRLERRMDLRQIPDPSAYLDYLQSHPEEVNLLFQEFLISVTNFFRDRQVWDTLGETLLPAMLQKAARTGQEFRAWVVGCATGEEAFTLAILIRQCLVGWGQAPEVRIFATDVDQAAIETARRGRYPAGIAHDVSKSHLQQYFSAKNDTYLISREVRDMVVFAEHNALQDPPFTGLDLVTCRNLLIYLERDCQERLLALFRYALRSDGLLVLGPSESMDHQSEAFFAVEKDARIYRVAEGSLAARLPVMPGPSRFRRLPYQALGKSAAMGSVDSLSHSVERLIALQFGPPAVVVNDQGEVVYVHGRIGKFLEPASGPTRNRLLEMARPGLRAPLSQALQGASGGDADPISREVRVQTNDNTEPVRLEVQRIRMPTALVGFYLVAFHPAPDSGPVSGSVETSGPATNIEGTGAGKGSSNGETEARLKRELESLRQDKQVAVEEMHAANEELQSMNEELQSMNEEHQSSNEELEAAKEEVESLNQELRSVNAELRNRVDNLTEVNDDLKNLLDSSHLATLFLDEALNIKRFTPAVQDLIAVRPTDIGRPLSELTNRLRYDTLLADAEAVLDTLVPRKVEVQTQSGHWYLLRIQPYRSTQNVIRGVVCTFQDIQVAQGVARGEAFFRAVVDTVREPLLVLNTELHVVSANDGFYRTFPLTPEVVEGKSLFDLANGQWDNPELRARLLEVLPRQQAICDFELSVAVDDLEPAHFWLNACRLELEEGGVMILLTMDRQSSVPEP</sequence>
<gene>
    <name evidence="10" type="primary">cheR</name>
    <name evidence="10" type="ORF">HALO32_01890</name>
</gene>
<dbReference type="InterPro" id="IPR029063">
    <property type="entry name" value="SAM-dependent_MTases_sf"/>
</dbReference>
<dbReference type="GO" id="GO:0032259">
    <property type="term" value="P:methylation"/>
    <property type="evidence" value="ECO:0007669"/>
    <property type="project" value="UniProtKB-KW"/>
</dbReference>
<evidence type="ECO:0000256" key="4">
    <source>
        <dbReference type="ARBA" id="ARBA00022679"/>
    </source>
</evidence>
<feature type="active site" evidence="6">
    <location>
        <position position="48"/>
    </location>
</feature>
<dbReference type="InterPro" id="IPR050903">
    <property type="entry name" value="Bact_Chemotaxis_MeTrfase"/>
</dbReference>
<dbReference type="CDD" id="cd00130">
    <property type="entry name" value="PAS"/>
    <property type="match status" value="1"/>
</dbReference>
<evidence type="ECO:0000256" key="1">
    <source>
        <dbReference type="ARBA" id="ARBA00001541"/>
    </source>
</evidence>
<evidence type="ECO:0000256" key="6">
    <source>
        <dbReference type="PROSITE-ProRule" id="PRU00050"/>
    </source>
</evidence>
<dbReference type="SMART" id="SM00138">
    <property type="entry name" value="MeTrc"/>
    <property type="match status" value="1"/>
</dbReference>
<dbReference type="CDD" id="cd02440">
    <property type="entry name" value="AdoMet_MTases"/>
    <property type="match status" value="1"/>
</dbReference>
<name>A0A5K1I7F1_9GAMM</name>
<dbReference type="AlphaFoldDB" id="A0A5K1I7F1"/>
<comment type="catalytic activity">
    <reaction evidence="1">
        <text>L-glutamyl-[protein] + S-adenosyl-L-methionine = [protein]-L-glutamate 5-O-methyl ester + S-adenosyl-L-homocysteine</text>
        <dbReference type="Rhea" id="RHEA:24452"/>
        <dbReference type="Rhea" id="RHEA-COMP:10208"/>
        <dbReference type="Rhea" id="RHEA-COMP:10311"/>
        <dbReference type="ChEBI" id="CHEBI:29973"/>
        <dbReference type="ChEBI" id="CHEBI:57856"/>
        <dbReference type="ChEBI" id="CHEBI:59789"/>
        <dbReference type="ChEBI" id="CHEBI:82795"/>
        <dbReference type="EC" id="2.1.1.80"/>
    </reaction>
</comment>
<dbReference type="CDD" id="cd16434">
    <property type="entry name" value="CheB-CheR_fusion"/>
    <property type="match status" value="1"/>
</dbReference>
<dbReference type="PANTHER" id="PTHR24422:SF27">
    <property type="entry name" value="PROTEIN-GLUTAMATE O-METHYLTRANSFERASE"/>
    <property type="match status" value="1"/>
</dbReference>
<dbReference type="GO" id="GO:0005737">
    <property type="term" value="C:cytoplasm"/>
    <property type="evidence" value="ECO:0007669"/>
    <property type="project" value="InterPro"/>
</dbReference>
<dbReference type="InterPro" id="IPR000014">
    <property type="entry name" value="PAS"/>
</dbReference>
<keyword evidence="6" id="KW-0145">Chemotaxis</keyword>
<dbReference type="InterPro" id="IPR022642">
    <property type="entry name" value="CheR_C"/>
</dbReference>
<dbReference type="PROSITE" id="PS50123">
    <property type="entry name" value="CHER"/>
    <property type="match status" value="1"/>
</dbReference>
<dbReference type="GO" id="GO:0008983">
    <property type="term" value="F:protein-glutamate O-methyltransferase activity"/>
    <property type="evidence" value="ECO:0007669"/>
    <property type="project" value="UniProtKB-EC"/>
</dbReference>
<dbReference type="GO" id="GO:0008984">
    <property type="term" value="F:protein-glutamate methylesterase activity"/>
    <property type="evidence" value="ECO:0007669"/>
    <property type="project" value="InterPro"/>
</dbReference>
<dbReference type="InterPro" id="IPR036804">
    <property type="entry name" value="CheR_N_sf"/>
</dbReference>
<evidence type="ECO:0000256" key="3">
    <source>
        <dbReference type="ARBA" id="ARBA00022603"/>
    </source>
</evidence>
<dbReference type="SUPFAM" id="SSF52738">
    <property type="entry name" value="Methylesterase CheB, C-terminal domain"/>
    <property type="match status" value="1"/>
</dbReference>
<protein>
    <recommendedName>
        <fullName evidence="2">protein-glutamate O-methyltransferase</fullName>
        <ecNumber evidence="2">2.1.1.80</ecNumber>
    </recommendedName>
</protein>
<dbReference type="InterPro" id="IPR035909">
    <property type="entry name" value="CheB_C"/>
</dbReference>
<dbReference type="PROSITE" id="PS50122">
    <property type="entry name" value="CHEB"/>
    <property type="match status" value="1"/>
</dbReference>
<dbReference type="SUPFAM" id="SSF47757">
    <property type="entry name" value="Chemotaxis receptor methyltransferase CheR, N-terminal domain"/>
    <property type="match status" value="1"/>
</dbReference>
<feature type="active site" evidence="6">
    <location>
        <position position="21"/>
    </location>
</feature>
<dbReference type="Pfam" id="PF01739">
    <property type="entry name" value="CheR"/>
    <property type="match status" value="1"/>
</dbReference>
<dbReference type="InterPro" id="IPR035965">
    <property type="entry name" value="PAS-like_dom_sf"/>
</dbReference>
<dbReference type="Gene3D" id="1.10.155.10">
    <property type="entry name" value="Chemotaxis receptor methyltransferase CheR, N-terminal domain"/>
    <property type="match status" value="1"/>
</dbReference>
<feature type="region of interest" description="Disordered" evidence="7">
    <location>
        <begin position="644"/>
        <end position="675"/>
    </location>
</feature>
<dbReference type="PANTHER" id="PTHR24422">
    <property type="entry name" value="CHEMOTAXIS PROTEIN METHYLTRANSFERASE"/>
    <property type="match status" value="1"/>
</dbReference>
<dbReference type="SMART" id="SM00091">
    <property type="entry name" value="PAS"/>
    <property type="match status" value="2"/>
</dbReference>
<evidence type="ECO:0000313" key="10">
    <source>
        <dbReference type="EMBL" id="VVZ95810.1"/>
    </source>
</evidence>
<feature type="compositionally biased region" description="Polar residues" evidence="7">
    <location>
        <begin position="649"/>
        <end position="660"/>
    </location>
</feature>
<dbReference type="EMBL" id="CABVOU010000033">
    <property type="protein sequence ID" value="VVZ95810.1"/>
    <property type="molecule type" value="Genomic_DNA"/>
</dbReference>
<evidence type="ECO:0000256" key="2">
    <source>
        <dbReference type="ARBA" id="ARBA00012534"/>
    </source>
</evidence>
<dbReference type="Gene3D" id="3.30.450.20">
    <property type="entry name" value="PAS domain"/>
    <property type="match status" value="2"/>
</dbReference>
<evidence type="ECO:0000313" key="11">
    <source>
        <dbReference type="Proteomes" id="UP000326725"/>
    </source>
</evidence>
<keyword evidence="4 10" id="KW-0808">Transferase</keyword>
<organism evidence="10 11">
    <name type="scientific">Halomonas lysinitropha</name>
    <dbReference type="NCBI Taxonomy" id="2607506"/>
    <lineage>
        <taxon>Bacteria</taxon>
        <taxon>Pseudomonadati</taxon>
        <taxon>Pseudomonadota</taxon>
        <taxon>Gammaproteobacteria</taxon>
        <taxon>Oceanospirillales</taxon>
        <taxon>Halomonadaceae</taxon>
        <taxon>Halomonas</taxon>
    </lineage>
</organism>
<evidence type="ECO:0000259" key="9">
    <source>
        <dbReference type="PROSITE" id="PS50123"/>
    </source>
</evidence>
<dbReference type="Pfam" id="PF13596">
    <property type="entry name" value="PAS_10"/>
    <property type="match status" value="1"/>
</dbReference>
<dbReference type="InterPro" id="IPR013656">
    <property type="entry name" value="PAS_4"/>
</dbReference>
<dbReference type="GO" id="GO:0006935">
    <property type="term" value="P:chemotaxis"/>
    <property type="evidence" value="ECO:0007669"/>
    <property type="project" value="UniProtKB-UniRule"/>
</dbReference>
<dbReference type="Gene3D" id="3.40.50.150">
    <property type="entry name" value="Vaccinia Virus protein VP39"/>
    <property type="match status" value="1"/>
</dbReference>
<dbReference type="Pfam" id="PF08448">
    <property type="entry name" value="PAS_4"/>
    <property type="match status" value="1"/>
</dbReference>
<dbReference type="SUPFAM" id="SSF53335">
    <property type="entry name" value="S-adenosyl-L-methionine-dependent methyltransferases"/>
    <property type="match status" value="1"/>
</dbReference>
<dbReference type="InterPro" id="IPR022641">
    <property type="entry name" value="CheR_N"/>
</dbReference>
<dbReference type="Pfam" id="PF01339">
    <property type="entry name" value="CheB_methylest"/>
    <property type="match status" value="1"/>
</dbReference>
<accession>A0A5K1I7F1</accession>
<dbReference type="SUPFAM" id="SSF55785">
    <property type="entry name" value="PYP-like sensor domain (PAS domain)"/>
    <property type="match status" value="2"/>
</dbReference>
<dbReference type="EC" id="2.1.1.80" evidence="2"/>
<feature type="domain" description="CheR-type methyltransferase" evidence="9">
    <location>
        <begin position="236"/>
        <end position="478"/>
    </location>
</feature>
<dbReference type="Gene3D" id="3.40.50.180">
    <property type="entry name" value="Methylesterase CheB, C-terminal domain"/>
    <property type="match status" value="1"/>
</dbReference>
<feature type="domain" description="CheB-type methylesterase" evidence="8">
    <location>
        <begin position="9"/>
        <end position="210"/>
    </location>
</feature>
<keyword evidence="11" id="KW-1185">Reference proteome</keyword>
<evidence type="ECO:0000256" key="7">
    <source>
        <dbReference type="SAM" id="MobiDB-lite"/>
    </source>
</evidence>
<proteinExistence type="predicted"/>
<feature type="active site" evidence="6">
    <location>
        <position position="152"/>
    </location>
</feature>
<keyword evidence="3 10" id="KW-0489">Methyltransferase</keyword>